<dbReference type="EMBL" id="CAJJDM010000109">
    <property type="protein sequence ID" value="CAD8098003.1"/>
    <property type="molecule type" value="Genomic_DNA"/>
</dbReference>
<evidence type="ECO:0000313" key="3">
    <source>
        <dbReference type="Proteomes" id="UP000688137"/>
    </source>
</evidence>
<proteinExistence type="predicted"/>
<feature type="coiled-coil region" evidence="1">
    <location>
        <begin position="78"/>
        <end position="105"/>
    </location>
</feature>
<organism evidence="2 3">
    <name type="scientific">Paramecium primaurelia</name>
    <dbReference type="NCBI Taxonomy" id="5886"/>
    <lineage>
        <taxon>Eukaryota</taxon>
        <taxon>Sar</taxon>
        <taxon>Alveolata</taxon>
        <taxon>Ciliophora</taxon>
        <taxon>Intramacronucleata</taxon>
        <taxon>Oligohymenophorea</taxon>
        <taxon>Peniculida</taxon>
        <taxon>Parameciidae</taxon>
        <taxon>Paramecium</taxon>
    </lineage>
</organism>
<reference evidence="2" key="1">
    <citation type="submission" date="2021-01" db="EMBL/GenBank/DDBJ databases">
        <authorList>
            <consortium name="Genoscope - CEA"/>
            <person name="William W."/>
        </authorList>
    </citation>
    <scope>NUCLEOTIDE SEQUENCE</scope>
</reference>
<sequence>MNEFQICQQLKYIMRILEQILSYAIQDVKDNRNEPDESIMLQQEIELIWKKLQNLQLTDKQFSFVNRFKQKLLALPNAQCMLKLIEQTEKQVQQLEILLLQKDNLIQYFQGLLNRLNYYYEQQIQELQIQIKELNLSLKTFLILQYELESAKELQLQYSQKLSIQCIKKQRLNILKFKLQLIAYKGCFYNILTIPSEEFQNQKMFSI</sequence>
<comment type="caution">
    <text evidence="2">The sequence shown here is derived from an EMBL/GenBank/DDBJ whole genome shotgun (WGS) entry which is preliminary data.</text>
</comment>
<evidence type="ECO:0000256" key="1">
    <source>
        <dbReference type="SAM" id="Coils"/>
    </source>
</evidence>
<evidence type="ECO:0000313" key="2">
    <source>
        <dbReference type="EMBL" id="CAD8098003.1"/>
    </source>
</evidence>
<keyword evidence="1" id="KW-0175">Coiled coil</keyword>
<protein>
    <submittedName>
        <fullName evidence="2">Uncharacterized protein</fullName>
    </submittedName>
</protein>
<keyword evidence="3" id="KW-1185">Reference proteome</keyword>
<dbReference type="AlphaFoldDB" id="A0A8S1P4N8"/>
<name>A0A8S1P4N8_PARPR</name>
<gene>
    <name evidence="2" type="ORF">PPRIM_AZ9-3.1.T1060001</name>
</gene>
<accession>A0A8S1P4N8</accession>
<dbReference type="Proteomes" id="UP000688137">
    <property type="component" value="Unassembled WGS sequence"/>
</dbReference>